<evidence type="ECO:0000313" key="2">
    <source>
        <dbReference type="EMBL" id="AKA68568.1"/>
    </source>
</evidence>
<dbReference type="HOGENOM" id="CLU_118487_0_0_9"/>
<protein>
    <submittedName>
        <fullName evidence="2">Uncharacterized protein</fullName>
    </submittedName>
</protein>
<evidence type="ECO:0000256" key="1">
    <source>
        <dbReference type="SAM" id="Phobius"/>
    </source>
</evidence>
<keyword evidence="1" id="KW-1133">Transmembrane helix</keyword>
<keyword evidence="1" id="KW-0472">Membrane</keyword>
<keyword evidence="1" id="KW-0812">Transmembrane</keyword>
<dbReference type="KEGG" id="csq:CSCA_1443"/>
<sequence>MLNIETMQLLVIGGVVGAVIGFLGGIPFLKKKGVNIAQGIDTASNIVKAADPAINIASSLLPNNKAIGILKTIEKWATIAVGQAQQLYYAESIGRDERISTAQNVVYNALLELNIPLDTNKKNLINAAIENAVKDLGHNKTEDEQIAEKQALQAKVIQLTTENTNLKNTISQVNAVTVQTTQNNTANVAQDITNNAVTQ</sequence>
<proteinExistence type="predicted"/>
<dbReference type="AlphaFoldDB" id="A0A0E3JY40"/>
<gene>
    <name evidence="2" type="ORF">CSCA_1443</name>
</gene>
<accession>A0A0E3JY40</accession>
<organism evidence="2 3">
    <name type="scientific">Clostridium scatologenes</name>
    <dbReference type="NCBI Taxonomy" id="1548"/>
    <lineage>
        <taxon>Bacteria</taxon>
        <taxon>Bacillati</taxon>
        <taxon>Bacillota</taxon>
        <taxon>Clostridia</taxon>
        <taxon>Eubacteriales</taxon>
        <taxon>Clostridiaceae</taxon>
        <taxon>Clostridium</taxon>
    </lineage>
</organism>
<reference evidence="2 3" key="1">
    <citation type="journal article" date="2015" name="J. Biotechnol.">
        <title>Complete genome sequence of a malodorant-producing acetogen, Clostridium scatologenes ATCC 25775(T).</title>
        <authorList>
            <person name="Zhu Z."/>
            <person name="Guo T."/>
            <person name="Zheng H."/>
            <person name="Song T."/>
            <person name="Ouyang P."/>
            <person name="Xie J."/>
        </authorList>
    </citation>
    <scope>NUCLEOTIDE SEQUENCE [LARGE SCALE GENOMIC DNA]</scope>
    <source>
        <strain evidence="2 3">ATCC 25775</strain>
    </source>
</reference>
<name>A0A0E3JY40_CLOSL</name>
<dbReference type="RefSeq" id="WP_029159993.1">
    <property type="nucleotide sequence ID" value="NZ_CP009933.1"/>
</dbReference>
<dbReference type="STRING" id="1548.CSCA_1443"/>
<dbReference type="EMBL" id="CP009933">
    <property type="protein sequence ID" value="AKA68568.1"/>
    <property type="molecule type" value="Genomic_DNA"/>
</dbReference>
<evidence type="ECO:0000313" key="3">
    <source>
        <dbReference type="Proteomes" id="UP000033115"/>
    </source>
</evidence>
<keyword evidence="3" id="KW-1185">Reference proteome</keyword>
<dbReference type="Proteomes" id="UP000033115">
    <property type="component" value="Chromosome"/>
</dbReference>
<feature type="transmembrane region" description="Helical" evidence="1">
    <location>
        <begin position="6"/>
        <end position="29"/>
    </location>
</feature>